<dbReference type="STRING" id="354355.SAMN05660816_05453"/>
<evidence type="ECO:0000313" key="2">
    <source>
        <dbReference type="EMBL" id="OQP51985.1"/>
    </source>
</evidence>
<organism evidence="2 3">
    <name type="scientific">Niastella yeongjuensis</name>
    <dbReference type="NCBI Taxonomy" id="354355"/>
    <lineage>
        <taxon>Bacteria</taxon>
        <taxon>Pseudomonadati</taxon>
        <taxon>Bacteroidota</taxon>
        <taxon>Chitinophagia</taxon>
        <taxon>Chitinophagales</taxon>
        <taxon>Chitinophagaceae</taxon>
        <taxon>Niastella</taxon>
    </lineage>
</organism>
<proteinExistence type="predicted"/>
<dbReference type="Pfam" id="PF18962">
    <property type="entry name" value="Por_Secre_tail"/>
    <property type="match status" value="1"/>
</dbReference>
<name>A0A1V9F103_9BACT</name>
<evidence type="ECO:0000313" key="3">
    <source>
        <dbReference type="Proteomes" id="UP000192610"/>
    </source>
</evidence>
<reference evidence="3" key="1">
    <citation type="submission" date="2016-04" db="EMBL/GenBank/DDBJ databases">
        <authorList>
            <person name="Chen L."/>
            <person name="Zhuang W."/>
            <person name="Wang G."/>
        </authorList>
    </citation>
    <scope>NUCLEOTIDE SEQUENCE [LARGE SCALE GENOMIC DNA]</scope>
    <source>
        <strain evidence="3">17621</strain>
    </source>
</reference>
<dbReference type="Proteomes" id="UP000192610">
    <property type="component" value="Unassembled WGS sequence"/>
</dbReference>
<dbReference type="InterPro" id="IPR026444">
    <property type="entry name" value="Secre_tail"/>
</dbReference>
<dbReference type="NCBIfam" id="TIGR04183">
    <property type="entry name" value="Por_Secre_tail"/>
    <property type="match status" value="1"/>
</dbReference>
<protein>
    <recommendedName>
        <fullName evidence="1">Secretion system C-terminal sorting domain-containing protein</fullName>
    </recommendedName>
</protein>
<feature type="domain" description="Secretion system C-terminal sorting" evidence="1">
    <location>
        <begin position="47"/>
        <end position="112"/>
    </location>
</feature>
<accession>A0A1V9F103</accession>
<gene>
    <name evidence="2" type="ORF">A4H97_25550</name>
</gene>
<dbReference type="EMBL" id="LVXG01000009">
    <property type="protein sequence ID" value="OQP51985.1"/>
    <property type="molecule type" value="Genomic_DNA"/>
</dbReference>
<evidence type="ECO:0000259" key="1">
    <source>
        <dbReference type="Pfam" id="PF18962"/>
    </source>
</evidence>
<keyword evidence="3" id="KW-1185">Reference proteome</keyword>
<dbReference type="AlphaFoldDB" id="A0A1V9F103"/>
<sequence>MFYLSKYLVPENKFPNPYRLKMVDLNGYTEYSKIATLKVEERNSLSIYPNPVTEQLFVKGATGGSAFQVKTMSGQVLKQGTIKSTGSIDVSALSKGMYVLTVDGAHYKFIKK</sequence>
<comment type="caution">
    <text evidence="2">The sequence shown here is derived from an EMBL/GenBank/DDBJ whole genome shotgun (WGS) entry which is preliminary data.</text>
</comment>